<dbReference type="InterPro" id="IPR015943">
    <property type="entry name" value="WD40/YVTN_repeat-like_dom_sf"/>
</dbReference>
<dbReference type="InterPro" id="IPR013783">
    <property type="entry name" value="Ig-like_fold"/>
</dbReference>
<evidence type="ECO:0000256" key="9">
    <source>
        <dbReference type="ARBA" id="ARBA00022989"/>
    </source>
</evidence>
<dbReference type="FunFam" id="2.60.40.10:FF:000131">
    <property type="entry name" value="Plexin A2"/>
    <property type="match status" value="1"/>
</dbReference>
<dbReference type="Pfam" id="PF20170">
    <property type="entry name" value="Plexin_RBD"/>
    <property type="match status" value="1"/>
</dbReference>
<dbReference type="Bgee" id="ENSOANG00000005185">
    <property type="expression patterns" value="Expressed in endometrium and 8 other cell types or tissues"/>
</dbReference>
<dbReference type="FunFam" id="3.10.20.90:FF:000209">
    <property type="entry name" value="Plexin B3"/>
    <property type="match status" value="1"/>
</dbReference>
<evidence type="ECO:0000256" key="15">
    <source>
        <dbReference type="PROSITE-ProRule" id="PRU00352"/>
    </source>
</evidence>
<reference evidence="20 21" key="1">
    <citation type="journal article" date="2008" name="Nature">
        <title>Genome analysis of the platypus reveals unique signatures of evolution.</title>
        <authorList>
            <person name="Warren W.C."/>
            <person name="Hillier L.W."/>
            <person name="Marshall Graves J.A."/>
            <person name="Birney E."/>
            <person name="Ponting C.P."/>
            <person name="Grutzner F."/>
            <person name="Belov K."/>
            <person name="Miller W."/>
            <person name="Clarke L."/>
            <person name="Chinwalla A.T."/>
            <person name="Yang S.P."/>
            <person name="Heger A."/>
            <person name="Locke D.P."/>
            <person name="Miethke P."/>
            <person name="Waters P.D."/>
            <person name="Veyrunes F."/>
            <person name="Fulton L."/>
            <person name="Fulton B."/>
            <person name="Graves T."/>
            <person name="Wallis J."/>
            <person name="Puente X.S."/>
            <person name="Lopez-Otin C."/>
            <person name="Ordonez G.R."/>
            <person name="Eichler E.E."/>
            <person name="Chen L."/>
            <person name="Cheng Z."/>
            <person name="Deakin J.E."/>
            <person name="Alsop A."/>
            <person name="Thompson K."/>
            <person name="Kirby P."/>
            <person name="Papenfuss A.T."/>
            <person name="Wakefield M.J."/>
            <person name="Olender T."/>
            <person name="Lancet D."/>
            <person name="Huttley G.A."/>
            <person name="Smit A.F."/>
            <person name="Pask A."/>
            <person name="Temple-Smith P."/>
            <person name="Batzer M.A."/>
            <person name="Walker J.A."/>
            <person name="Konkel M.K."/>
            <person name="Harris R.S."/>
            <person name="Whittington C.M."/>
            <person name="Wong E.S."/>
            <person name="Gemmell N.J."/>
            <person name="Buschiazzo E."/>
            <person name="Vargas Jentzsch I.M."/>
            <person name="Merkel A."/>
            <person name="Schmitz J."/>
            <person name="Zemann A."/>
            <person name="Churakov G."/>
            <person name="Kriegs J.O."/>
            <person name="Brosius J."/>
            <person name="Murchison E.P."/>
            <person name="Sachidanandam R."/>
            <person name="Smith C."/>
            <person name="Hannon G.J."/>
            <person name="Tsend-Ayush E."/>
            <person name="McMillan D."/>
            <person name="Attenborough R."/>
            <person name="Rens W."/>
            <person name="Ferguson-Smith M."/>
            <person name="Lefevre C.M."/>
            <person name="Sharp J.A."/>
            <person name="Nicholas K.R."/>
            <person name="Ray D.A."/>
            <person name="Kube M."/>
            <person name="Reinhardt R."/>
            <person name="Pringle T.H."/>
            <person name="Taylor J."/>
            <person name="Jones R.C."/>
            <person name="Nixon B."/>
            <person name="Dacheux J.L."/>
            <person name="Niwa H."/>
            <person name="Sekita Y."/>
            <person name="Huang X."/>
            <person name="Stark A."/>
            <person name="Kheradpour P."/>
            <person name="Kellis M."/>
            <person name="Flicek P."/>
            <person name="Chen Y."/>
            <person name="Webber C."/>
            <person name="Hardison R."/>
            <person name="Nelson J."/>
            <person name="Hallsworth-Pepin K."/>
            <person name="Delehaunty K."/>
            <person name="Markovic C."/>
            <person name="Minx P."/>
            <person name="Feng Y."/>
            <person name="Kremitzki C."/>
            <person name="Mitreva M."/>
            <person name="Glasscock J."/>
            <person name="Wylie T."/>
            <person name="Wohldmann P."/>
            <person name="Thiru P."/>
            <person name="Nhan M.N."/>
            <person name="Pohl C.S."/>
            <person name="Smith S.M."/>
            <person name="Hou S."/>
            <person name="Nefedov M."/>
            <person name="de Jong P.J."/>
            <person name="Renfree M.B."/>
            <person name="Mardis E.R."/>
            <person name="Wilson R.K."/>
        </authorList>
    </citation>
    <scope>NUCLEOTIDE SEQUENCE [LARGE SCALE GENOMIC DNA]</scope>
    <source>
        <strain evidence="20 21">Glennie</strain>
    </source>
</reference>
<keyword evidence="10 17" id="KW-0472">Membrane</keyword>
<dbReference type="Pfam" id="PF17960">
    <property type="entry name" value="TIG_plexin"/>
    <property type="match status" value="1"/>
</dbReference>
<evidence type="ECO:0000256" key="14">
    <source>
        <dbReference type="ARBA" id="ARBA00070679"/>
    </source>
</evidence>
<evidence type="ECO:0000256" key="18">
    <source>
        <dbReference type="SAM" id="SignalP"/>
    </source>
</evidence>
<evidence type="ECO:0000256" key="11">
    <source>
        <dbReference type="ARBA" id="ARBA00023157"/>
    </source>
</evidence>
<dbReference type="InterPro" id="IPR057533">
    <property type="entry name" value="PSI_Plexin-B"/>
</dbReference>
<dbReference type="FunFam" id="1.10.506.10:FF:000010">
    <property type="entry name" value="Plexin B1"/>
    <property type="match status" value="1"/>
</dbReference>
<dbReference type="InterPro" id="IPR002909">
    <property type="entry name" value="IPT_dom"/>
</dbReference>
<sequence length="1861" mass="205714">MSLAMLARSHLRCPLLLLPLLFLLPVRPGLGRARRFSDPSTSFNHLVQDRQTGTLYVGAVNRLYQLRPDLELEEEVPTGPVMDSPECLPFKDQADCPQASLTDNSNKLLLVRERKGELIVCGQVCQGTCEKRSLANVSHVLYRSEDPGDYQFVAANDARVSTVGLVGQSQGRELLFVGRGLTAKLSGGIPPITIRQLEEPNAFSYEGLGRLVVGDFSDYNNSFVGIFVRGKYVYFLFFRRGSKAQHLEYRTYISRICLNDTNLYSYVEVPLECQRDGAHRYDLAQAAHLAQLTPEGTATLLVAFAAGLAPSAAPPADTALCAFSLDEVDARMQEARRFCYTTKGRGPDGSERAAIEYGVMSYCSILPMDSPDSYPCGEEHTPSPIVSRQPLKAEPLLMNIPHLTAVAAVAEAGHVVVLLGDAQGQLHKVFLNGSEGQVYSSVPVGPPGSPVNPDLLVDVNGSHVYVMTTDQVDKVPISDCPAFRDCDACLQARDPFCGWCVLEGRCTRKSECEYSEQPEKWLWSYGSEMSRDRGGPGQVTLVVPRLPSLDPEEYFHCTFGDHESLAIVKGPEVSCSSPSGDQMPANEPGKDHVTVALTVMFNDVVVAATNFTFYDCAAIPEPGGWGMGWGEPRLGPCHLGVVFPDPSREARGDETGLQNRGPGACPRIEGLEGSSLVAVDWLAQLTLRARNLQNYQVREAGGQTGRQTGGSGAKLGAHPLFGFSLPQKELQVPIYVTRGADAQRIDDTGDLHVTLYDCTVGHEDCSHCQAANKNYDCVWCGLGTPSCLYRSLCHPDAIESLCPTPIIRLIEPLTGPPEGGTPLTIVGTNLGRRFEEVAAKVTVAGQPCHPDPDQYLISTRIVCFVPPAAKGTTGPVEVAVDGHPSPGISAQNFTYQDPVLQSLSPWRGLQAGGTRLTIHGQFLQTGSNISAFVGDLPCHIQEPICPETIICLTSPSPTVAEQSVRVLFGLAERLLTTDLFHYFENPKLLKAEPFVSFLGGGRLIKVNGTLLDMVEQPRFSVWLEEGGDSQRRRPRPSSPRAPAPSAPNPPGSPQCSEPCAINSSQLLVCPSPAVPSERARLVRAFFVLDNLRVNFSDVSGEEFRYADNPRLQRLNRDGAARPYHLKPGNVLDVEGKGLNVGISKEEVRVQIGDGVCTVKTLTSTHLYCEPPLQPPQPLNSSSRLPEFIVQMGNLRLDLGRVQYDTEAALSPFPAEAQMGLGVGAAVLVSIVLLVILMYRRKSKQAMRDYKKVLVQLENLETSVGDQCRREFTDLMMEMTDLSSDLEGTGIPFLDYKTFTERAFFPGHTGSPLRGSLDVPEGRRPTVEQGLTQLSNLLNHKPFLIKLIHTLEKQPTFSQRDRCHVASLLSLALHGKLEYLTDIMKTLLGDLTSQYVSKNPKLMLRRTETVAEKLLTNWMSISLYSFLREVAGEPLYMLFRAIKYQVDKGPVDAVTGKAKRTLNDSRLLREDIEFSPLTLTVLVKDSGNSREAQRVPVRVLNTDTITQVKEKVLDQIYKGTPFSQRPPVNSLDLEWRSGLAGHLTLSDEDLTSVTHNQWKRLNTLQHYKVPDGATVGLIPRLHNDVSQGKSQSFLSGEDTPMLEDGEEGGIQLWHLVKSTEEPEVPKQRRSSLRERERAKAIPEIYLTRLLSMKGTLQKFVDDTFQAILSVNRPVPIAIKYLFDFLDELAEKHGIEDEETLHIWKTNSLLLRFWVNTLKNPQFIFDVRMSDNVDAILAVIAQTFIDSCTISEHKVGRDSPVNKLLYAREIPLYKRMVEKYYSDIRENTPASYQEMNSTLAELSGHYASDLNCVVALQELYNYINKYYDQVIEALEEDHVVQKMQLAYRLQQIAALVENKVTDL</sequence>
<evidence type="ECO:0000313" key="20">
    <source>
        <dbReference type="Ensembl" id="ENSOANP00000050002.1"/>
    </source>
</evidence>
<feature type="transmembrane region" description="Helical" evidence="17">
    <location>
        <begin position="1218"/>
        <end position="1238"/>
    </location>
</feature>
<dbReference type="FunFam" id="2.130.10.10:FF:000270">
    <property type="entry name" value="plexin-B3 isoform X3"/>
    <property type="match status" value="1"/>
</dbReference>
<keyword evidence="6 18" id="KW-0732">Signal</keyword>
<keyword evidence="21" id="KW-1185">Reference proteome</keyword>
<dbReference type="Ensembl" id="ENSOANT00000053027.1">
    <property type="protein sequence ID" value="ENSOANP00000050002.1"/>
    <property type="gene ID" value="ENSOANG00000005185.3"/>
</dbReference>
<keyword evidence="9 17" id="KW-1133">Transmembrane helix</keyword>
<dbReference type="GO" id="GO:0005886">
    <property type="term" value="C:plasma membrane"/>
    <property type="evidence" value="ECO:0007669"/>
    <property type="project" value="UniProtKB-SubCell"/>
</dbReference>
<dbReference type="PANTHER" id="PTHR22625:SF33">
    <property type="entry name" value="PLEXIN-B3"/>
    <property type="match status" value="1"/>
</dbReference>
<keyword evidence="12" id="KW-0675">Receptor</keyword>
<dbReference type="SUPFAM" id="SSF103575">
    <property type="entry name" value="Plexin repeat"/>
    <property type="match status" value="1"/>
</dbReference>
<feature type="compositionally biased region" description="Pro residues" evidence="16">
    <location>
        <begin position="1036"/>
        <end position="1052"/>
    </location>
</feature>
<accession>A0A6I8P784</accession>
<evidence type="ECO:0000256" key="17">
    <source>
        <dbReference type="SAM" id="Phobius"/>
    </source>
</evidence>
<dbReference type="SUPFAM" id="SSF81296">
    <property type="entry name" value="E set domains"/>
    <property type="match status" value="2"/>
</dbReference>
<organism evidence="20 21">
    <name type="scientific">Ornithorhynchus anatinus</name>
    <name type="common">Duckbill platypus</name>
    <dbReference type="NCBI Taxonomy" id="9258"/>
    <lineage>
        <taxon>Eukaryota</taxon>
        <taxon>Metazoa</taxon>
        <taxon>Chordata</taxon>
        <taxon>Craniata</taxon>
        <taxon>Vertebrata</taxon>
        <taxon>Euteleostomi</taxon>
        <taxon>Mammalia</taxon>
        <taxon>Monotremata</taxon>
        <taxon>Ornithorhynchidae</taxon>
        <taxon>Ornithorhynchus</taxon>
    </lineage>
</organism>
<keyword evidence="3" id="KW-1003">Cell membrane</keyword>
<dbReference type="SUPFAM" id="SSF48350">
    <property type="entry name" value="GTPase activation domain, GAP"/>
    <property type="match status" value="1"/>
</dbReference>
<dbReference type="InterPro" id="IPR041019">
    <property type="entry name" value="TIG1_plexin"/>
</dbReference>
<dbReference type="Pfam" id="PF01437">
    <property type="entry name" value="PSI"/>
    <property type="match status" value="1"/>
</dbReference>
<evidence type="ECO:0000259" key="19">
    <source>
        <dbReference type="PROSITE" id="PS51004"/>
    </source>
</evidence>
<dbReference type="InterPro" id="IPR008936">
    <property type="entry name" value="Rho_GTPase_activation_prot"/>
</dbReference>
<evidence type="ECO:0000256" key="7">
    <source>
        <dbReference type="ARBA" id="ARBA00022737"/>
    </source>
</evidence>
<keyword evidence="13" id="KW-0325">Glycoprotein</keyword>
<evidence type="ECO:0000256" key="12">
    <source>
        <dbReference type="ARBA" id="ARBA00023170"/>
    </source>
</evidence>
<dbReference type="SMART" id="SM00630">
    <property type="entry name" value="Sema"/>
    <property type="match status" value="1"/>
</dbReference>
<keyword evidence="7" id="KW-0677">Repeat</keyword>
<evidence type="ECO:0000256" key="8">
    <source>
        <dbReference type="ARBA" id="ARBA00022902"/>
    </source>
</evidence>
<dbReference type="Gene3D" id="3.10.20.90">
    <property type="entry name" value="Phosphatidylinositol 3-kinase Catalytic Subunit, Chain A, domain 1"/>
    <property type="match status" value="1"/>
</dbReference>
<reference evidence="20" key="2">
    <citation type="submission" date="2025-08" db="UniProtKB">
        <authorList>
            <consortium name="Ensembl"/>
        </authorList>
    </citation>
    <scope>IDENTIFICATION</scope>
    <source>
        <strain evidence="20">Glennie</strain>
    </source>
</reference>
<protein>
    <recommendedName>
        <fullName evidence="14">Plexin-B3</fullName>
    </recommendedName>
</protein>
<dbReference type="InterPro" id="IPR016201">
    <property type="entry name" value="PSI"/>
</dbReference>
<dbReference type="InterPro" id="IPR036352">
    <property type="entry name" value="Semap_dom_sf"/>
</dbReference>
<dbReference type="FunFam" id="2.60.40.10:FF:000203">
    <property type="entry name" value="Plexin B2"/>
    <property type="match status" value="1"/>
</dbReference>
<feature type="chain" id="PRO_5026053490" description="Plexin-B3" evidence="18">
    <location>
        <begin position="32"/>
        <end position="1861"/>
    </location>
</feature>
<keyword evidence="4" id="KW-0597">Phosphoprotein</keyword>
<feature type="signal peptide" evidence="18">
    <location>
        <begin position="1"/>
        <end position="31"/>
    </location>
</feature>
<dbReference type="InterPro" id="IPR046800">
    <property type="entry name" value="Plexin_RBD"/>
</dbReference>
<evidence type="ECO:0000256" key="2">
    <source>
        <dbReference type="ARBA" id="ARBA00010297"/>
    </source>
</evidence>
<evidence type="ECO:0000256" key="1">
    <source>
        <dbReference type="ARBA" id="ARBA00004251"/>
    </source>
</evidence>
<dbReference type="Pfam" id="PF24317">
    <property type="entry name" value="PSI_Plexin-B"/>
    <property type="match status" value="1"/>
</dbReference>
<dbReference type="Gene3D" id="2.60.40.10">
    <property type="entry name" value="Immunoglobulins"/>
    <property type="match status" value="3"/>
</dbReference>
<comment type="caution">
    <text evidence="15">Lacks conserved residue(s) required for the propagation of feature annotation.</text>
</comment>
<dbReference type="InterPro" id="IPR014756">
    <property type="entry name" value="Ig_E-set"/>
</dbReference>
<dbReference type="Gene3D" id="1.10.506.10">
    <property type="entry name" value="GTPase Activation - p120gap, domain 1"/>
    <property type="match status" value="1"/>
</dbReference>
<evidence type="ECO:0000256" key="16">
    <source>
        <dbReference type="SAM" id="MobiDB-lite"/>
    </source>
</evidence>
<comment type="subcellular location">
    <subcellularLocation>
        <location evidence="1">Cell membrane</location>
        <topology evidence="1">Single-pass type I membrane protein</topology>
    </subcellularLocation>
</comment>
<dbReference type="PANTHER" id="PTHR22625">
    <property type="entry name" value="PLEXIN"/>
    <property type="match status" value="1"/>
</dbReference>
<evidence type="ECO:0000256" key="13">
    <source>
        <dbReference type="ARBA" id="ARBA00023180"/>
    </source>
</evidence>
<dbReference type="SMART" id="SM00429">
    <property type="entry name" value="IPT"/>
    <property type="match status" value="3"/>
</dbReference>
<evidence type="ECO:0000256" key="3">
    <source>
        <dbReference type="ARBA" id="ARBA00022475"/>
    </source>
</evidence>
<dbReference type="Proteomes" id="UP000002279">
    <property type="component" value="Chromosome 6"/>
</dbReference>
<gene>
    <name evidence="20" type="primary">PLXNB3</name>
</gene>
<dbReference type="SMART" id="SM00423">
    <property type="entry name" value="PSI"/>
    <property type="match status" value="2"/>
</dbReference>
<keyword evidence="5 17" id="KW-0812">Transmembrane</keyword>
<feature type="region of interest" description="Disordered" evidence="16">
    <location>
        <begin position="1024"/>
        <end position="1056"/>
    </location>
</feature>
<dbReference type="FunFam" id="1.10.506.10:FF:000012">
    <property type="entry name" value="Plexin B1"/>
    <property type="match status" value="1"/>
</dbReference>
<dbReference type="CDD" id="cd01180">
    <property type="entry name" value="IPT_plexin_repeat1"/>
    <property type="match status" value="1"/>
</dbReference>
<dbReference type="InterPro" id="IPR031148">
    <property type="entry name" value="Plexin"/>
</dbReference>
<dbReference type="Pfam" id="PF01403">
    <property type="entry name" value="Sema"/>
    <property type="match status" value="1"/>
</dbReference>
<keyword evidence="8" id="KW-0524">Neurogenesis</keyword>
<dbReference type="SUPFAM" id="SSF101912">
    <property type="entry name" value="Sema domain"/>
    <property type="match status" value="1"/>
</dbReference>
<dbReference type="Pfam" id="PF01833">
    <property type="entry name" value="TIG"/>
    <property type="match status" value="3"/>
</dbReference>
<evidence type="ECO:0000256" key="6">
    <source>
        <dbReference type="ARBA" id="ARBA00022729"/>
    </source>
</evidence>
<evidence type="ECO:0000313" key="21">
    <source>
        <dbReference type="Proteomes" id="UP000002279"/>
    </source>
</evidence>
<dbReference type="GeneTree" id="ENSGT01150000286928"/>
<dbReference type="PROSITE" id="PS51004">
    <property type="entry name" value="SEMA"/>
    <property type="match status" value="1"/>
</dbReference>
<evidence type="ECO:0000256" key="5">
    <source>
        <dbReference type="ARBA" id="ARBA00022692"/>
    </source>
</evidence>
<name>A0A6I8P784_ORNAN</name>
<dbReference type="CDD" id="cd12791">
    <property type="entry name" value="RasGAP_plexin_B3"/>
    <property type="match status" value="1"/>
</dbReference>
<comment type="similarity">
    <text evidence="2">Belongs to the plexin family.</text>
</comment>
<keyword evidence="11" id="KW-1015">Disulfide bond</keyword>
<dbReference type="GO" id="GO:0017154">
    <property type="term" value="F:semaphorin receptor activity"/>
    <property type="evidence" value="ECO:0007669"/>
    <property type="project" value="InterPro"/>
</dbReference>
<dbReference type="Gene3D" id="2.130.10.10">
    <property type="entry name" value="YVTN repeat-like/Quinoprotein amine dehydrogenase"/>
    <property type="match status" value="1"/>
</dbReference>
<dbReference type="FunFam" id="2.60.40.10:FF:000705">
    <property type="entry name" value="Plexin B1"/>
    <property type="match status" value="1"/>
</dbReference>
<dbReference type="InterPro" id="IPR001627">
    <property type="entry name" value="Semap_dom"/>
</dbReference>
<dbReference type="Pfam" id="PF08337">
    <property type="entry name" value="Plexin_cytopl"/>
    <property type="match status" value="1"/>
</dbReference>
<dbReference type="GO" id="GO:0007399">
    <property type="term" value="P:nervous system development"/>
    <property type="evidence" value="ECO:0007669"/>
    <property type="project" value="UniProtKB-KW"/>
</dbReference>
<dbReference type="InterPro" id="IPR013548">
    <property type="entry name" value="Plexin_cytoplasmic_RasGAP_dom"/>
</dbReference>
<evidence type="ECO:0000256" key="4">
    <source>
        <dbReference type="ARBA" id="ARBA00022553"/>
    </source>
</evidence>
<dbReference type="InterPro" id="IPR002165">
    <property type="entry name" value="Plexin_repeat"/>
</dbReference>
<reference evidence="20" key="3">
    <citation type="submission" date="2025-09" db="UniProtKB">
        <authorList>
            <consortium name="Ensembl"/>
        </authorList>
    </citation>
    <scope>IDENTIFICATION</scope>
    <source>
        <strain evidence="20">Glennie</strain>
    </source>
</reference>
<proteinExistence type="inferred from homology"/>
<feature type="domain" description="Sema" evidence="19">
    <location>
        <begin position="27"/>
        <end position="477"/>
    </location>
</feature>
<evidence type="ECO:0000256" key="10">
    <source>
        <dbReference type="ARBA" id="ARBA00023136"/>
    </source>
</evidence>